<reference evidence="8" key="2">
    <citation type="submission" date="2013-12" db="EMBL/GenBank/DDBJ databases">
        <authorList>
            <person name="Yu Y."/>
            <person name="Lee S."/>
            <person name="de Baynast K."/>
            <person name="Wissotski M."/>
            <person name="Liu L."/>
            <person name="Talag J."/>
            <person name="Goicoechea J."/>
            <person name="Angelova A."/>
            <person name="Jetty R."/>
            <person name="Kudrna D."/>
            <person name="Golser W."/>
            <person name="Rivera L."/>
            <person name="Zhang J."/>
            <person name="Wing R."/>
        </authorList>
    </citation>
    <scope>NUCLEOTIDE SEQUENCE</scope>
</reference>
<keyword evidence="8" id="KW-1185">Reference proteome</keyword>
<evidence type="ECO:0000313" key="7">
    <source>
        <dbReference type="EnsemblPlants" id="LPERR07G08570.1"/>
    </source>
</evidence>
<dbReference type="EnsemblPlants" id="LPERR07G08570.1">
    <property type="protein sequence ID" value="LPERR07G08570.1"/>
    <property type="gene ID" value="LPERR07G08570"/>
</dbReference>
<dbReference type="Gene3D" id="2.170.150.80">
    <property type="entry name" value="NAC domain"/>
    <property type="match status" value="1"/>
</dbReference>
<dbReference type="PROSITE" id="PS51005">
    <property type="entry name" value="NAC"/>
    <property type="match status" value="1"/>
</dbReference>
<accession>A0A0D9WXL8</accession>
<sequence>MAAGGGADGDGLLPGFKFNPSDDDLVTSYLLPRLQGKPLPLHGVILDADPLSSPPWKLLADHGLGNEGFFFAEVRAKNGKGKCQKRTVVCGGFWQGQRMCDFRSKYMLNFFAEGEKGSSGWVMHEFVVTSPPELASSPVRLYRVRFSGHGKKPRREPQSDEAETTTPKRTRAEDSLLQELVPPLPALVDGDGSESSDSTDQGCSSVMDESSTVFGDLSELINLPAEEADVDDSASGTSSLDEIQNNSLSGVMDGEALALCDFVLPESMDELFSCIDFTAVPSLLEMDFSMDDLFDLPAD</sequence>
<evidence type="ECO:0000313" key="8">
    <source>
        <dbReference type="Proteomes" id="UP000032180"/>
    </source>
</evidence>
<feature type="domain" description="NAC" evidence="6">
    <location>
        <begin position="12"/>
        <end position="147"/>
    </location>
</feature>
<dbReference type="STRING" id="77586.A0A0D9WXL8"/>
<dbReference type="GO" id="GO:0006355">
    <property type="term" value="P:regulation of DNA-templated transcription"/>
    <property type="evidence" value="ECO:0007669"/>
    <property type="project" value="InterPro"/>
</dbReference>
<keyword evidence="2" id="KW-0238">DNA-binding</keyword>
<name>A0A0D9WXL8_9ORYZ</name>
<evidence type="ECO:0000256" key="2">
    <source>
        <dbReference type="ARBA" id="ARBA00023125"/>
    </source>
</evidence>
<evidence type="ECO:0000256" key="1">
    <source>
        <dbReference type="ARBA" id="ARBA00023015"/>
    </source>
</evidence>
<dbReference type="Pfam" id="PF02365">
    <property type="entry name" value="NAM"/>
    <property type="match status" value="1"/>
</dbReference>
<dbReference type="SUPFAM" id="SSF101941">
    <property type="entry name" value="NAC domain"/>
    <property type="match status" value="1"/>
</dbReference>
<reference evidence="7 8" key="1">
    <citation type="submission" date="2012-08" db="EMBL/GenBank/DDBJ databases">
        <title>Oryza genome evolution.</title>
        <authorList>
            <person name="Wing R.A."/>
        </authorList>
    </citation>
    <scope>NUCLEOTIDE SEQUENCE</scope>
</reference>
<feature type="compositionally biased region" description="Low complexity" evidence="5">
    <location>
        <begin position="189"/>
        <end position="202"/>
    </location>
</feature>
<dbReference type="GO" id="GO:0003677">
    <property type="term" value="F:DNA binding"/>
    <property type="evidence" value="ECO:0007669"/>
    <property type="project" value="UniProtKB-KW"/>
</dbReference>
<dbReference type="InterPro" id="IPR036093">
    <property type="entry name" value="NAC_dom_sf"/>
</dbReference>
<dbReference type="InterPro" id="IPR003441">
    <property type="entry name" value="NAC-dom"/>
</dbReference>
<dbReference type="HOGENOM" id="CLU_016408_0_0_1"/>
<evidence type="ECO:0000256" key="5">
    <source>
        <dbReference type="SAM" id="MobiDB-lite"/>
    </source>
</evidence>
<keyword evidence="1" id="KW-0805">Transcription regulation</keyword>
<protein>
    <recommendedName>
        <fullName evidence="6">NAC domain-containing protein</fullName>
    </recommendedName>
</protein>
<dbReference type="Gramene" id="LPERR07G08570.1">
    <property type="protein sequence ID" value="LPERR07G08570.1"/>
    <property type="gene ID" value="LPERR07G08570"/>
</dbReference>
<feature type="region of interest" description="Disordered" evidence="5">
    <location>
        <begin position="147"/>
        <end position="208"/>
    </location>
</feature>
<dbReference type="Proteomes" id="UP000032180">
    <property type="component" value="Chromosome 7"/>
</dbReference>
<dbReference type="AlphaFoldDB" id="A0A0D9WXL8"/>
<organism evidence="7 8">
    <name type="scientific">Leersia perrieri</name>
    <dbReference type="NCBI Taxonomy" id="77586"/>
    <lineage>
        <taxon>Eukaryota</taxon>
        <taxon>Viridiplantae</taxon>
        <taxon>Streptophyta</taxon>
        <taxon>Embryophyta</taxon>
        <taxon>Tracheophyta</taxon>
        <taxon>Spermatophyta</taxon>
        <taxon>Magnoliopsida</taxon>
        <taxon>Liliopsida</taxon>
        <taxon>Poales</taxon>
        <taxon>Poaceae</taxon>
        <taxon>BOP clade</taxon>
        <taxon>Oryzoideae</taxon>
        <taxon>Oryzeae</taxon>
        <taxon>Oryzinae</taxon>
        <taxon>Leersia</taxon>
    </lineage>
</organism>
<keyword evidence="3" id="KW-0804">Transcription</keyword>
<proteinExistence type="predicted"/>
<reference evidence="7" key="3">
    <citation type="submission" date="2015-04" db="UniProtKB">
        <authorList>
            <consortium name="EnsemblPlants"/>
        </authorList>
    </citation>
    <scope>IDENTIFICATION</scope>
</reference>
<evidence type="ECO:0000259" key="6">
    <source>
        <dbReference type="PROSITE" id="PS51005"/>
    </source>
</evidence>
<evidence type="ECO:0000256" key="4">
    <source>
        <dbReference type="ARBA" id="ARBA00023242"/>
    </source>
</evidence>
<dbReference type="PANTHER" id="PTHR31719:SF88">
    <property type="entry name" value="OS07G0272700 PROTEIN"/>
    <property type="match status" value="1"/>
</dbReference>
<dbReference type="PANTHER" id="PTHR31719">
    <property type="entry name" value="NAC TRANSCRIPTION FACTOR 56"/>
    <property type="match status" value="1"/>
</dbReference>
<evidence type="ECO:0000256" key="3">
    <source>
        <dbReference type="ARBA" id="ARBA00023163"/>
    </source>
</evidence>
<keyword evidence="4" id="KW-0539">Nucleus</keyword>